<evidence type="ECO:0000256" key="7">
    <source>
        <dbReference type="ARBA" id="ARBA00024910"/>
    </source>
</evidence>
<proteinExistence type="predicted"/>
<dbReference type="SUPFAM" id="SSF102829">
    <property type="entry name" value="Cell division protein ZapA-like"/>
    <property type="match status" value="1"/>
</dbReference>
<dbReference type="PANTHER" id="PTHR34981">
    <property type="entry name" value="CELL DIVISION PROTEIN ZAPA"/>
    <property type="match status" value="1"/>
</dbReference>
<dbReference type="GO" id="GO:0032153">
    <property type="term" value="C:cell division site"/>
    <property type="evidence" value="ECO:0007669"/>
    <property type="project" value="TreeGrafter"/>
</dbReference>
<dbReference type="Proteomes" id="UP000238823">
    <property type="component" value="Unassembled WGS sequence"/>
</dbReference>
<keyword evidence="3" id="KW-0963">Cytoplasm</keyword>
<dbReference type="InterPro" id="IPR007838">
    <property type="entry name" value="Cell_div_ZapA-like"/>
</dbReference>
<dbReference type="InterPro" id="IPR036192">
    <property type="entry name" value="Cell_div_ZapA-like_sf"/>
</dbReference>
<evidence type="ECO:0000256" key="3">
    <source>
        <dbReference type="ARBA" id="ARBA00022490"/>
    </source>
</evidence>
<dbReference type="GO" id="GO:0043093">
    <property type="term" value="P:FtsZ-dependent cytokinesis"/>
    <property type="evidence" value="ECO:0007669"/>
    <property type="project" value="TreeGrafter"/>
</dbReference>
<comment type="function">
    <text evidence="7">Activator of cell division through the inhibition of FtsZ GTPase activity, therefore promoting FtsZ assembly into bundles of protofilaments necessary for the formation of the division Z ring. It is recruited early at mid-cell but it is not essential for cell division.</text>
</comment>
<keyword evidence="6" id="KW-0131">Cell cycle</keyword>
<dbReference type="Pfam" id="PF05164">
    <property type="entry name" value="ZapA"/>
    <property type="match status" value="1"/>
</dbReference>
<dbReference type="OrthoDB" id="9797575at2"/>
<dbReference type="GO" id="GO:0000921">
    <property type="term" value="P:septin ring assembly"/>
    <property type="evidence" value="ECO:0007669"/>
    <property type="project" value="TreeGrafter"/>
</dbReference>
<evidence type="ECO:0000313" key="10">
    <source>
        <dbReference type="EMBL" id="PRP94581.1"/>
    </source>
</evidence>
<dbReference type="Gene3D" id="6.10.250.790">
    <property type="match status" value="1"/>
</dbReference>
<name>A0A2S9XPG5_9BACT</name>
<evidence type="ECO:0000256" key="2">
    <source>
        <dbReference type="ARBA" id="ARBA00015195"/>
    </source>
</evidence>
<comment type="subunit">
    <text evidence="8">Homodimer. Interacts with FtsZ.</text>
</comment>
<keyword evidence="5" id="KW-0717">Septation</keyword>
<dbReference type="PANTHER" id="PTHR34981:SF1">
    <property type="entry name" value="CELL DIVISION PROTEIN ZAPA"/>
    <property type="match status" value="1"/>
</dbReference>
<evidence type="ECO:0000256" key="9">
    <source>
        <dbReference type="ARBA" id="ARBA00033158"/>
    </source>
</evidence>
<keyword evidence="4 10" id="KW-0132">Cell division</keyword>
<dbReference type="GO" id="GO:0030428">
    <property type="term" value="C:cell septum"/>
    <property type="evidence" value="ECO:0007669"/>
    <property type="project" value="TreeGrafter"/>
</dbReference>
<dbReference type="GO" id="GO:0000917">
    <property type="term" value="P:division septum assembly"/>
    <property type="evidence" value="ECO:0007669"/>
    <property type="project" value="UniProtKB-KW"/>
</dbReference>
<sequence length="112" mass="12374">MKQSVNVEIAGQTLSIRSDEGPEYVQELADYVDAHLRELSGSRRSFSLQRVALLVAMQIADELFREKDLRQRYRARVEARLAGLEGAFAAHEELLTALEAGDPDASDASEPG</sequence>
<dbReference type="AlphaFoldDB" id="A0A2S9XPG5"/>
<gene>
    <name evidence="10" type="primary">zapA</name>
    <name evidence="10" type="ORF">ENSA7_77500</name>
</gene>
<evidence type="ECO:0000256" key="8">
    <source>
        <dbReference type="ARBA" id="ARBA00026068"/>
    </source>
</evidence>
<evidence type="ECO:0000313" key="11">
    <source>
        <dbReference type="Proteomes" id="UP000238823"/>
    </source>
</evidence>
<evidence type="ECO:0000256" key="5">
    <source>
        <dbReference type="ARBA" id="ARBA00023210"/>
    </source>
</evidence>
<organism evidence="10 11">
    <name type="scientific">Enhygromyxa salina</name>
    <dbReference type="NCBI Taxonomy" id="215803"/>
    <lineage>
        <taxon>Bacteria</taxon>
        <taxon>Pseudomonadati</taxon>
        <taxon>Myxococcota</taxon>
        <taxon>Polyangia</taxon>
        <taxon>Nannocystales</taxon>
        <taxon>Nannocystaceae</taxon>
        <taxon>Enhygromyxa</taxon>
    </lineage>
</organism>
<dbReference type="InterPro" id="IPR053712">
    <property type="entry name" value="Bac_CellDiv_Activator"/>
</dbReference>
<dbReference type="GO" id="GO:0005829">
    <property type="term" value="C:cytosol"/>
    <property type="evidence" value="ECO:0007669"/>
    <property type="project" value="TreeGrafter"/>
</dbReference>
<dbReference type="EMBL" id="PVNL01000140">
    <property type="protein sequence ID" value="PRP94581.1"/>
    <property type="molecule type" value="Genomic_DNA"/>
</dbReference>
<evidence type="ECO:0000256" key="6">
    <source>
        <dbReference type="ARBA" id="ARBA00023306"/>
    </source>
</evidence>
<reference evidence="10 11" key="1">
    <citation type="submission" date="2018-03" db="EMBL/GenBank/DDBJ databases">
        <title>Draft Genome Sequences of the Obligatory Marine Myxobacteria Enhygromyxa salina SWB007.</title>
        <authorList>
            <person name="Poehlein A."/>
            <person name="Moghaddam J.A."/>
            <person name="Harms H."/>
            <person name="Alanjari M."/>
            <person name="Koenig G.M."/>
            <person name="Daniel R."/>
            <person name="Schaeberle T.F."/>
        </authorList>
    </citation>
    <scope>NUCLEOTIDE SEQUENCE [LARGE SCALE GENOMIC DNA]</scope>
    <source>
        <strain evidence="10 11">SWB007</strain>
    </source>
</reference>
<comment type="caution">
    <text evidence="10">The sequence shown here is derived from an EMBL/GenBank/DDBJ whole genome shotgun (WGS) entry which is preliminary data.</text>
</comment>
<accession>A0A2S9XPG5</accession>
<comment type="subcellular location">
    <subcellularLocation>
        <location evidence="1">Cytoplasm</location>
    </subcellularLocation>
</comment>
<protein>
    <recommendedName>
        <fullName evidence="2">Cell division protein ZapA</fullName>
    </recommendedName>
    <alternativeName>
        <fullName evidence="9">Z ring-associated protein ZapA</fullName>
    </alternativeName>
</protein>
<evidence type="ECO:0000256" key="1">
    <source>
        <dbReference type="ARBA" id="ARBA00004496"/>
    </source>
</evidence>
<evidence type="ECO:0000256" key="4">
    <source>
        <dbReference type="ARBA" id="ARBA00022618"/>
    </source>
</evidence>
<dbReference type="RefSeq" id="WP_106094521.1">
    <property type="nucleotide sequence ID" value="NZ_PVNL01000140.1"/>
</dbReference>